<evidence type="ECO:0000313" key="3">
    <source>
        <dbReference type="Proteomes" id="UP000490939"/>
    </source>
</evidence>
<name>A0A8H3VIL1_VENIN</name>
<proteinExistence type="predicted"/>
<keyword evidence="3" id="KW-1185">Reference proteome</keyword>
<feature type="region of interest" description="Disordered" evidence="1">
    <location>
        <begin position="1"/>
        <end position="220"/>
    </location>
</feature>
<organism evidence="2 3">
    <name type="scientific">Venturia inaequalis</name>
    <name type="common">Apple scab fungus</name>
    <dbReference type="NCBI Taxonomy" id="5025"/>
    <lineage>
        <taxon>Eukaryota</taxon>
        <taxon>Fungi</taxon>
        <taxon>Dikarya</taxon>
        <taxon>Ascomycota</taxon>
        <taxon>Pezizomycotina</taxon>
        <taxon>Dothideomycetes</taxon>
        <taxon>Pleosporomycetidae</taxon>
        <taxon>Venturiales</taxon>
        <taxon>Venturiaceae</taxon>
        <taxon>Venturia</taxon>
    </lineage>
</organism>
<dbReference type="Proteomes" id="UP000490939">
    <property type="component" value="Unassembled WGS sequence"/>
</dbReference>
<dbReference type="EMBL" id="WNWR01000212">
    <property type="protein sequence ID" value="KAE9988446.1"/>
    <property type="molecule type" value="Genomic_DNA"/>
</dbReference>
<evidence type="ECO:0000313" key="2">
    <source>
        <dbReference type="EMBL" id="KAE9988446.1"/>
    </source>
</evidence>
<feature type="compositionally biased region" description="Basic and acidic residues" evidence="1">
    <location>
        <begin position="86"/>
        <end position="105"/>
    </location>
</feature>
<gene>
    <name evidence="2" type="ORF">EG327_003346</name>
</gene>
<feature type="compositionally biased region" description="Polar residues" evidence="1">
    <location>
        <begin position="186"/>
        <end position="200"/>
    </location>
</feature>
<reference evidence="2 3" key="1">
    <citation type="submission" date="2019-07" db="EMBL/GenBank/DDBJ databases">
        <title>Venturia inaequalis Genome Resource.</title>
        <authorList>
            <person name="Lichtner F.J."/>
        </authorList>
    </citation>
    <scope>NUCLEOTIDE SEQUENCE [LARGE SCALE GENOMIC DNA]</scope>
    <source>
        <strain evidence="2 3">DMI_063113</strain>
    </source>
</reference>
<feature type="compositionally biased region" description="Polar residues" evidence="1">
    <location>
        <begin position="148"/>
        <end position="179"/>
    </location>
</feature>
<protein>
    <submittedName>
        <fullName evidence="2">Uncharacterized protein</fullName>
    </submittedName>
</protein>
<evidence type="ECO:0000256" key="1">
    <source>
        <dbReference type="SAM" id="MobiDB-lite"/>
    </source>
</evidence>
<feature type="compositionally biased region" description="Basic residues" evidence="1">
    <location>
        <begin position="1"/>
        <end position="10"/>
    </location>
</feature>
<comment type="caution">
    <text evidence="2">The sequence shown here is derived from an EMBL/GenBank/DDBJ whole genome shotgun (WGS) entry which is preliminary data.</text>
</comment>
<feature type="compositionally biased region" description="Polar residues" evidence="1">
    <location>
        <begin position="110"/>
        <end position="119"/>
    </location>
</feature>
<sequence length="614" mass="67376">MAQGLSKKRKEAPGSDRLSSHKHARGRPTQPDGHGQFEPVAHRTRSKSRLNHLDLQPTSLRVSPAKTSEGKNWNPIFSSSEGSSHAIEEQRGRATVRANDRERGHAGRTTIEQGEQSGSAIGRMTKAGGSPTRKPRSSHVDNQGYVAPTSSLHRPTTRSQTRSYSINNGGQAPNSSTLTLPAVATLPNSGVLPSSQSDTQFHGKPAPSSRATPREKPSKCRRKAVRNIGATEPADLRSMRMLYERAFPKPRQPPQVRFDLAATCLKKLIERVISNSPLSVSATITDLEFEQLDTAIYIVASILDELDREIEQEEVKSIQAMSLGSAPARRAIRTLDSIGQFLCPTTYNRPGSPVPIASYVYATTWLNWAKLWIQNPSHSLFDTCRPGLASCPFFVAGAHACWTKTAKRFALSVADQYSKSLTEDADRKLFARGDCWILSRKDASISYGKKTRGNGRNRKQKRAIYIRYRLLTAVAVGNDEAMTLYMERGQDSFGAFNIPTLHDCHAGNVRSGGVKGRSPGCANGIQHCHFGTTDENVEQQQCKARDRSQCSGHVCLASGERKYCKYVYTTGTSTGSVKPCLNRVGGPPEQCPCLVLCFTKLVLQPDGSIHYLLV</sequence>
<accession>A0A8H3VIL1</accession>
<dbReference type="AlphaFoldDB" id="A0A8H3VIL1"/>